<dbReference type="InterPro" id="IPR003759">
    <property type="entry name" value="Cbl-bd_cap"/>
</dbReference>
<dbReference type="PANTHER" id="PTHR45833:SF1">
    <property type="entry name" value="METHIONINE SYNTHASE"/>
    <property type="match status" value="1"/>
</dbReference>
<sequence>MSLLMMDQSPEFQRLTNEVYTRQLERDPRLSEVLDNRARQRMYQDVQYNIDFLYTAMQLEDDGIFEKYAKWVYQLLCPLMAYCTRERVKDIMVDHYEMIRSCMATAIPVEKLPKLHRLLDSAVQATKEEYEQNSPAESFSLKYEKEISKYLDCLLRSDTKGAINLVGEFIKTGIPVGDICVDIITETMRRVGDLWHSHQISVDMEHYCTSITQMALSQLYPVIFDQERNGKTVVVACVGSELHEMGARMVADLFEYAGWDSIYLGAAVPAEAIESSVMEHQPRVVALSVTMPQHLPLCKEVVDRLRCVSPETRIAVGGNAFLNTEIWKNWGVDQHTKDARALVEWADGIL</sequence>
<dbReference type="CDD" id="cd02065">
    <property type="entry name" value="B12-binding_like"/>
    <property type="match status" value="1"/>
</dbReference>
<organism evidence="4 5">
    <name type="scientific">Hungatella hominis</name>
    <dbReference type="NCBI Taxonomy" id="2763050"/>
    <lineage>
        <taxon>Bacteria</taxon>
        <taxon>Bacillati</taxon>
        <taxon>Bacillota</taxon>
        <taxon>Clostridia</taxon>
        <taxon>Lachnospirales</taxon>
        <taxon>Lachnospiraceae</taxon>
        <taxon>Hungatella</taxon>
    </lineage>
</organism>
<evidence type="ECO:0000313" key="4">
    <source>
        <dbReference type="EMBL" id="MBC5709878.1"/>
    </source>
</evidence>
<feature type="domain" description="B12-binding" evidence="3">
    <location>
        <begin position="230"/>
        <end position="350"/>
    </location>
</feature>
<dbReference type="InterPro" id="IPR006158">
    <property type="entry name" value="Cobalamin-bd"/>
</dbReference>
<dbReference type="Gene3D" id="1.10.1240.10">
    <property type="entry name" value="Methionine synthase domain"/>
    <property type="match status" value="1"/>
</dbReference>
<keyword evidence="5" id="KW-1185">Reference proteome</keyword>
<proteinExistence type="predicted"/>
<evidence type="ECO:0000256" key="2">
    <source>
        <dbReference type="ARBA" id="ARBA00023285"/>
    </source>
</evidence>
<evidence type="ECO:0000256" key="1">
    <source>
        <dbReference type="ARBA" id="ARBA00022723"/>
    </source>
</evidence>
<reference evidence="4 5" key="1">
    <citation type="submission" date="2020-08" db="EMBL/GenBank/DDBJ databases">
        <title>Genome public.</title>
        <authorList>
            <person name="Liu C."/>
            <person name="Sun Q."/>
        </authorList>
    </citation>
    <scope>NUCLEOTIDE SEQUENCE [LARGE SCALE GENOMIC DNA]</scope>
    <source>
        <strain evidence="4 5">NSJ-66</strain>
    </source>
</reference>
<protein>
    <submittedName>
        <fullName evidence="4">Cobalamin B12-binding domain-containing protein</fullName>
    </submittedName>
</protein>
<dbReference type="InterPro" id="IPR050554">
    <property type="entry name" value="Met_Synthase/Corrinoid"/>
</dbReference>
<dbReference type="EMBL" id="JACOPB010000008">
    <property type="protein sequence ID" value="MBC5709878.1"/>
    <property type="molecule type" value="Genomic_DNA"/>
</dbReference>
<gene>
    <name evidence="4" type="ORF">H8S75_18120</name>
</gene>
<keyword evidence="2" id="KW-0170">Cobalt</keyword>
<dbReference type="Pfam" id="PF02310">
    <property type="entry name" value="B12-binding"/>
    <property type="match status" value="1"/>
</dbReference>
<name>A0ABR7H9P3_9FIRM</name>
<keyword evidence="1" id="KW-0479">Metal-binding</keyword>
<dbReference type="Pfam" id="PF02607">
    <property type="entry name" value="B12-binding_2"/>
    <property type="match status" value="1"/>
</dbReference>
<comment type="caution">
    <text evidence="4">The sequence shown here is derived from an EMBL/GenBank/DDBJ whole genome shotgun (WGS) entry which is preliminary data.</text>
</comment>
<accession>A0ABR7H9P3</accession>
<dbReference type="InterPro" id="IPR036724">
    <property type="entry name" value="Cobalamin-bd_sf"/>
</dbReference>
<dbReference type="SUPFAM" id="SSF52242">
    <property type="entry name" value="Cobalamin (vitamin B12)-binding domain"/>
    <property type="match status" value="1"/>
</dbReference>
<dbReference type="Gene3D" id="3.40.50.280">
    <property type="entry name" value="Cobalamin-binding domain"/>
    <property type="match status" value="1"/>
</dbReference>
<dbReference type="InterPro" id="IPR036594">
    <property type="entry name" value="Meth_synthase_dom"/>
</dbReference>
<dbReference type="Proteomes" id="UP000634672">
    <property type="component" value="Unassembled WGS sequence"/>
</dbReference>
<evidence type="ECO:0000313" key="5">
    <source>
        <dbReference type="Proteomes" id="UP000634672"/>
    </source>
</evidence>
<dbReference type="PANTHER" id="PTHR45833">
    <property type="entry name" value="METHIONINE SYNTHASE"/>
    <property type="match status" value="1"/>
</dbReference>
<evidence type="ECO:0000259" key="3">
    <source>
        <dbReference type="PROSITE" id="PS51332"/>
    </source>
</evidence>
<dbReference type="RefSeq" id="WP_187022845.1">
    <property type="nucleotide sequence ID" value="NZ_JACOPB010000008.1"/>
</dbReference>
<dbReference type="PROSITE" id="PS51332">
    <property type="entry name" value="B12_BINDING"/>
    <property type="match status" value="1"/>
</dbReference>